<dbReference type="Gene3D" id="2.20.70.30">
    <property type="entry name" value="Nascent polypeptide-associated complex domain"/>
    <property type="match status" value="1"/>
</dbReference>
<name>A0A2I3GCH4_NOMLE</name>
<dbReference type="FunFam" id="2.20.70.30:FF:000001">
    <property type="entry name" value="Transcription factor BTF3 homolog"/>
    <property type="match status" value="1"/>
</dbReference>
<dbReference type="EMBL" id="ADFV01165986">
    <property type="status" value="NOT_ANNOTATED_CDS"/>
    <property type="molecule type" value="Genomic_DNA"/>
</dbReference>
<dbReference type="Pfam" id="PF01849">
    <property type="entry name" value="NAC"/>
    <property type="match status" value="1"/>
</dbReference>
<evidence type="ECO:0000313" key="4">
    <source>
        <dbReference type="Ensembl" id="ENSNLEP00000029024.1"/>
    </source>
</evidence>
<accession>A0A2I3GCH4</accession>
<comment type="similarity">
    <text evidence="1 2">Belongs to the NAC-beta family.</text>
</comment>
<evidence type="ECO:0000256" key="2">
    <source>
        <dbReference type="RuleBase" id="RU361272"/>
    </source>
</evidence>
<dbReference type="InterPro" id="IPR002715">
    <property type="entry name" value="Nas_poly-pep-assoc_cplx_dom"/>
</dbReference>
<protein>
    <recommendedName>
        <fullName evidence="2">Transcription factor BTF3</fullName>
    </recommendedName>
</protein>
<dbReference type="PANTHER" id="PTHR10351">
    <property type="entry name" value="TRANSCRIPTION FACTOR BTF3 FAMILY MEMBER"/>
    <property type="match status" value="1"/>
</dbReference>
<evidence type="ECO:0000313" key="5">
    <source>
        <dbReference type="Proteomes" id="UP000001073"/>
    </source>
</evidence>
<dbReference type="CDD" id="cd22055">
    <property type="entry name" value="NAC_BTF3"/>
    <property type="match status" value="1"/>
</dbReference>
<evidence type="ECO:0000259" key="3">
    <source>
        <dbReference type="PROSITE" id="PS51151"/>
    </source>
</evidence>
<dbReference type="PROSITE" id="PS51151">
    <property type="entry name" value="NAC_AB"/>
    <property type="match status" value="1"/>
</dbReference>
<feature type="domain" description="NAC-A/B" evidence="3">
    <location>
        <begin position="1"/>
        <end position="40"/>
    </location>
</feature>
<dbReference type="EMBL" id="ADFV01165987">
    <property type="status" value="NOT_ANNOTATED_CDS"/>
    <property type="molecule type" value="Genomic_DNA"/>
</dbReference>
<proteinExistence type="inferred from homology"/>
<sequence>MIKDDRTVINFNNTEVQASLSANTFAITGHAEAKPITEMLPGILSQLGADSLTILKKLAEQFPWQVSDILFILLPPQ</sequence>
<dbReference type="Proteomes" id="UP000001073">
    <property type="component" value="Chromosome 3"/>
</dbReference>
<gene>
    <name evidence="4" type="primary">LOC105739577</name>
</gene>
<reference evidence="4" key="2">
    <citation type="submission" date="2025-08" db="UniProtKB">
        <authorList>
            <consortium name="Ensembl"/>
        </authorList>
    </citation>
    <scope>IDENTIFICATION</scope>
</reference>
<organism evidence="4 5">
    <name type="scientific">Nomascus leucogenys</name>
    <name type="common">Northern white-cheeked gibbon</name>
    <name type="synonym">Hylobates leucogenys</name>
    <dbReference type="NCBI Taxonomy" id="61853"/>
    <lineage>
        <taxon>Eukaryota</taxon>
        <taxon>Metazoa</taxon>
        <taxon>Chordata</taxon>
        <taxon>Craniata</taxon>
        <taxon>Vertebrata</taxon>
        <taxon>Euteleostomi</taxon>
        <taxon>Mammalia</taxon>
        <taxon>Eutheria</taxon>
        <taxon>Euarchontoglires</taxon>
        <taxon>Primates</taxon>
        <taxon>Haplorrhini</taxon>
        <taxon>Catarrhini</taxon>
        <taxon>Hylobatidae</taxon>
        <taxon>Nomascus</taxon>
    </lineage>
</organism>
<dbReference type="InterPro" id="IPR038187">
    <property type="entry name" value="NAC_A/B_dom_sf"/>
</dbReference>
<reference evidence="4 5" key="1">
    <citation type="submission" date="2012-10" db="EMBL/GenBank/DDBJ databases">
        <authorList>
            <consortium name="Gibbon Genome Sequencing Consortium"/>
        </authorList>
    </citation>
    <scope>NUCLEOTIDE SEQUENCE [LARGE SCALE GENOMIC DNA]</scope>
</reference>
<dbReference type="InterPro" id="IPR039370">
    <property type="entry name" value="BTF3"/>
</dbReference>
<dbReference type="Ensembl" id="ENSNLET00000046124.1">
    <property type="protein sequence ID" value="ENSNLEP00000029024.1"/>
    <property type="gene ID" value="ENSNLEG00000030456.1"/>
</dbReference>
<dbReference type="GeneTree" id="ENSGT00940000154296"/>
<dbReference type="AlphaFoldDB" id="A0A2I3GCH4"/>
<dbReference type="EMBL" id="ADFV01165985">
    <property type="status" value="NOT_ANNOTATED_CDS"/>
    <property type="molecule type" value="Genomic_DNA"/>
</dbReference>
<keyword evidence="5" id="KW-1185">Reference proteome</keyword>
<evidence type="ECO:0000256" key="1">
    <source>
        <dbReference type="ARBA" id="ARBA00005296"/>
    </source>
</evidence>
<reference evidence="4" key="3">
    <citation type="submission" date="2025-09" db="UniProtKB">
        <authorList>
            <consortium name="Ensembl"/>
        </authorList>
    </citation>
    <scope>IDENTIFICATION</scope>
</reference>